<proteinExistence type="predicted"/>
<gene>
    <name evidence="2" type="ordered locus">SL003B_1997</name>
</gene>
<organism evidence="2 3">
    <name type="scientific">Polymorphum gilvum (strain LMG 25793 / CGMCC 1.9160 / SL003B-26A1)</name>
    <dbReference type="NCBI Taxonomy" id="991905"/>
    <lineage>
        <taxon>Bacteria</taxon>
        <taxon>Pseudomonadati</taxon>
        <taxon>Pseudomonadota</taxon>
        <taxon>Alphaproteobacteria</taxon>
        <taxon>Rhodobacterales</taxon>
        <taxon>Paracoccaceae</taxon>
        <taxon>Polymorphum</taxon>
    </lineage>
</organism>
<dbReference type="Pfam" id="PF00188">
    <property type="entry name" value="CAP"/>
    <property type="match status" value="1"/>
</dbReference>
<dbReference type="EMBL" id="CP002568">
    <property type="protein sequence ID" value="ADZ70423.1"/>
    <property type="molecule type" value="Genomic_DNA"/>
</dbReference>
<dbReference type="STRING" id="991905.SL003B_1997"/>
<dbReference type="InterPro" id="IPR035940">
    <property type="entry name" value="CAP_sf"/>
</dbReference>
<dbReference type="PANTHER" id="PTHR31157:SF1">
    <property type="entry name" value="SCP DOMAIN-CONTAINING PROTEIN"/>
    <property type="match status" value="1"/>
</dbReference>
<protein>
    <submittedName>
        <fullName evidence="2">SCP-like extracellular protein, putative</fullName>
    </submittedName>
</protein>
<accession>F2IXA5</accession>
<dbReference type="CDD" id="cd05379">
    <property type="entry name" value="CAP_bacterial"/>
    <property type="match status" value="1"/>
</dbReference>
<dbReference type="RefSeq" id="WP_013652741.1">
    <property type="nucleotide sequence ID" value="NC_015259.1"/>
</dbReference>
<dbReference type="PATRIC" id="fig|991905.3.peg.2048"/>
<evidence type="ECO:0000313" key="2">
    <source>
        <dbReference type="EMBL" id="ADZ70423.1"/>
    </source>
</evidence>
<reference evidence="2 3" key="1">
    <citation type="journal article" date="2011" name="J. Bacteriol.">
        <title>Complete genome sequence of Polymorphum gilvum SL003B-26A1T, a crude oil-degrading bacterium from oil-polluted saline soil.</title>
        <authorList>
            <person name="Li S.G."/>
            <person name="Tang Y.Q."/>
            <person name="Nie Y."/>
            <person name="Cai M."/>
            <person name="Wu X.L."/>
        </authorList>
    </citation>
    <scope>NUCLEOTIDE SEQUENCE [LARGE SCALE GENOMIC DNA]</scope>
    <source>
        <strain evidence="3">LMG 25793 / CGMCC 1.9160 / SL003B-26A1</strain>
    </source>
</reference>
<dbReference type="AlphaFoldDB" id="F2IXA5"/>
<evidence type="ECO:0000313" key="3">
    <source>
        <dbReference type="Proteomes" id="UP000008130"/>
    </source>
</evidence>
<dbReference type="KEGG" id="pgv:SL003B_1997"/>
<dbReference type="PANTHER" id="PTHR31157">
    <property type="entry name" value="SCP DOMAIN-CONTAINING PROTEIN"/>
    <property type="match status" value="1"/>
</dbReference>
<evidence type="ECO:0000259" key="1">
    <source>
        <dbReference type="Pfam" id="PF00188"/>
    </source>
</evidence>
<dbReference type="HOGENOM" id="CLU_048111_5_0_5"/>
<keyword evidence="3" id="KW-1185">Reference proteome</keyword>
<dbReference type="SUPFAM" id="SSF55797">
    <property type="entry name" value="PR-1-like"/>
    <property type="match status" value="1"/>
</dbReference>
<sequence>MSPAPGPATDARPARTRRLLAPLRVLVCCALAAAAAACGALDRGDEIETTVIQAVPVDQDAMLAQLNGYRARSGLPALAHDPRLDAVSADMALLIAEKDSMDTWAHSGFGLARRLDAAGYDHYAGAENLGAGYASLEAAFAGWRGSAGHDRNLLNPHVSRVGIARVARSDGKWRHFWVMTLARPQEDGRPPLARP</sequence>
<dbReference type="Proteomes" id="UP000008130">
    <property type="component" value="Chromosome"/>
</dbReference>
<dbReference type="Gene3D" id="3.40.33.10">
    <property type="entry name" value="CAP"/>
    <property type="match status" value="1"/>
</dbReference>
<dbReference type="OrthoDB" id="9811255at2"/>
<name>F2IXA5_POLGS</name>
<feature type="domain" description="SCP" evidence="1">
    <location>
        <begin position="64"/>
        <end position="179"/>
    </location>
</feature>
<dbReference type="eggNOG" id="COG2340">
    <property type="taxonomic scope" value="Bacteria"/>
</dbReference>
<dbReference type="InterPro" id="IPR014044">
    <property type="entry name" value="CAP_dom"/>
</dbReference>